<evidence type="ECO:0000256" key="6">
    <source>
        <dbReference type="SAM" id="Phobius"/>
    </source>
</evidence>
<keyword evidence="4 6" id="KW-1133">Transmembrane helix</keyword>
<feature type="transmembrane region" description="Helical" evidence="6">
    <location>
        <begin position="20"/>
        <end position="40"/>
    </location>
</feature>
<proteinExistence type="inferred from homology"/>
<dbReference type="InterPro" id="IPR051401">
    <property type="entry name" value="GtrA_CellWall_Glycosyl"/>
</dbReference>
<feature type="domain" description="GtrA/DPMS transmembrane" evidence="7">
    <location>
        <begin position="22"/>
        <end position="139"/>
    </location>
</feature>
<dbReference type="PANTHER" id="PTHR38459">
    <property type="entry name" value="PROPHAGE BACTOPRENOL-LINKED GLUCOSE TRANSLOCASE HOMOLOG"/>
    <property type="match status" value="1"/>
</dbReference>
<comment type="similarity">
    <text evidence="2">Belongs to the GtrA family.</text>
</comment>
<evidence type="ECO:0000256" key="2">
    <source>
        <dbReference type="ARBA" id="ARBA00009399"/>
    </source>
</evidence>
<dbReference type="PANTHER" id="PTHR38459:SF1">
    <property type="entry name" value="PROPHAGE BACTOPRENOL-LINKED GLUCOSE TRANSLOCASE HOMOLOG"/>
    <property type="match status" value="1"/>
</dbReference>
<dbReference type="STRING" id="1797533.A2731_03750"/>
<comment type="subcellular location">
    <subcellularLocation>
        <location evidence="1">Membrane</location>
        <topology evidence="1">Multi-pass membrane protein</topology>
    </subcellularLocation>
</comment>
<keyword evidence="3 6" id="KW-0812">Transmembrane</keyword>
<dbReference type="GO" id="GO:0000271">
    <property type="term" value="P:polysaccharide biosynthetic process"/>
    <property type="evidence" value="ECO:0007669"/>
    <property type="project" value="InterPro"/>
</dbReference>
<dbReference type="Pfam" id="PF04138">
    <property type="entry name" value="GtrA_DPMS_TM"/>
    <property type="match status" value="1"/>
</dbReference>
<dbReference type="Proteomes" id="UP000176241">
    <property type="component" value="Unassembled WGS sequence"/>
</dbReference>
<evidence type="ECO:0000256" key="1">
    <source>
        <dbReference type="ARBA" id="ARBA00004141"/>
    </source>
</evidence>
<dbReference type="EMBL" id="MHIC01000045">
    <property type="protein sequence ID" value="OGY43517.1"/>
    <property type="molecule type" value="Genomic_DNA"/>
</dbReference>
<dbReference type="InterPro" id="IPR007267">
    <property type="entry name" value="GtrA_DPMS_TM"/>
</dbReference>
<feature type="transmembrane region" description="Helical" evidence="6">
    <location>
        <begin position="86"/>
        <end position="107"/>
    </location>
</feature>
<evidence type="ECO:0000256" key="5">
    <source>
        <dbReference type="ARBA" id="ARBA00023136"/>
    </source>
</evidence>
<dbReference type="GO" id="GO:0005886">
    <property type="term" value="C:plasma membrane"/>
    <property type="evidence" value="ECO:0007669"/>
    <property type="project" value="TreeGrafter"/>
</dbReference>
<accession>A0A1G1XW48</accession>
<gene>
    <name evidence="8" type="ORF">A2731_03750</name>
</gene>
<evidence type="ECO:0000313" key="9">
    <source>
        <dbReference type="Proteomes" id="UP000176241"/>
    </source>
</evidence>
<evidence type="ECO:0000256" key="3">
    <source>
        <dbReference type="ARBA" id="ARBA00022692"/>
    </source>
</evidence>
<dbReference type="AlphaFoldDB" id="A0A1G1XW48"/>
<name>A0A1G1XW48_9BACT</name>
<evidence type="ECO:0000259" key="7">
    <source>
        <dbReference type="Pfam" id="PF04138"/>
    </source>
</evidence>
<keyword evidence="5 6" id="KW-0472">Membrane</keyword>
<evidence type="ECO:0000256" key="4">
    <source>
        <dbReference type="ARBA" id="ARBA00022989"/>
    </source>
</evidence>
<feature type="transmembrane region" description="Helical" evidence="6">
    <location>
        <begin position="46"/>
        <end position="65"/>
    </location>
</feature>
<reference evidence="8 9" key="1">
    <citation type="journal article" date="2016" name="Nat. Commun.">
        <title>Thousands of microbial genomes shed light on interconnected biogeochemical processes in an aquifer system.</title>
        <authorList>
            <person name="Anantharaman K."/>
            <person name="Brown C.T."/>
            <person name="Hug L.A."/>
            <person name="Sharon I."/>
            <person name="Castelle C.J."/>
            <person name="Probst A.J."/>
            <person name="Thomas B.C."/>
            <person name="Singh A."/>
            <person name="Wilkins M.J."/>
            <person name="Karaoz U."/>
            <person name="Brodie E.L."/>
            <person name="Williams K.H."/>
            <person name="Hubbard S.S."/>
            <person name="Banfield J.F."/>
        </authorList>
    </citation>
    <scope>NUCLEOTIDE SEQUENCE [LARGE SCALE GENOMIC DNA]</scope>
</reference>
<comment type="caution">
    <text evidence="8">The sequence shown here is derived from an EMBL/GenBank/DDBJ whole genome shotgun (WGS) entry which is preliminary data.</text>
</comment>
<protein>
    <recommendedName>
        <fullName evidence="7">GtrA/DPMS transmembrane domain-containing protein</fullName>
    </recommendedName>
</protein>
<evidence type="ECO:0000313" key="8">
    <source>
        <dbReference type="EMBL" id="OGY43517.1"/>
    </source>
</evidence>
<sequence length="150" mass="17629">MFLDNFIRKRLAAYPHVRQFIKFCIVGGTSAAINFIIYYFLTAWFLVWYIYSSVFAFVISAIFNFTANKSWTFRNKEGGRLIFNQAVKFISVMTTGLIINTGIIYILTEWTGMDYRLSWVFANGVVTFWDYSFNRFWTFQAAKTHFSDLA</sequence>
<organism evidence="8 9">
    <name type="scientific">Candidatus Buchananbacteria bacterium RIFCSPHIGHO2_01_FULL_39_8</name>
    <dbReference type="NCBI Taxonomy" id="1797533"/>
    <lineage>
        <taxon>Bacteria</taxon>
        <taxon>Candidatus Buchananiibacteriota</taxon>
    </lineage>
</organism>